<dbReference type="RefSeq" id="WP_005864942.1">
    <property type="nucleotide sequence ID" value="NZ_AP019729.1"/>
</dbReference>
<keyword evidence="5" id="KW-0804">Transcription</keyword>
<evidence type="ECO:0000256" key="1">
    <source>
        <dbReference type="ARBA" id="ARBA00005952"/>
    </source>
</evidence>
<reference evidence="9" key="8">
    <citation type="submission" date="2023-01" db="EMBL/GenBank/DDBJ databases">
        <title>Human gut microbiome strain richness.</title>
        <authorList>
            <person name="Chen-Liaw A."/>
        </authorList>
    </citation>
    <scope>NUCLEOTIDE SEQUENCE</scope>
    <source>
        <strain evidence="9">D35st1_E5_D35t1_190705</strain>
    </source>
</reference>
<dbReference type="EMBL" id="JAQMPX010000154">
    <property type="protein sequence ID" value="MDB9141055.1"/>
    <property type="molecule type" value="Genomic_DNA"/>
</dbReference>
<dbReference type="GeneID" id="93524826"/>
<evidence type="ECO:0000259" key="6">
    <source>
        <dbReference type="Pfam" id="PF01029"/>
    </source>
</evidence>
<evidence type="ECO:0000313" key="11">
    <source>
        <dbReference type="EMBL" id="MRZ54047.1"/>
    </source>
</evidence>
<dbReference type="EMBL" id="JAJCNI010000008">
    <property type="protein sequence ID" value="MCB6517915.1"/>
    <property type="molecule type" value="Genomic_DNA"/>
</dbReference>
<evidence type="ECO:0000313" key="13">
    <source>
        <dbReference type="EMBL" id="QJE26843.1"/>
    </source>
</evidence>
<evidence type="ECO:0000313" key="9">
    <source>
        <dbReference type="EMBL" id="MDB9141055.1"/>
    </source>
</evidence>
<reference evidence="12" key="3">
    <citation type="journal article" date="2018" name="BMC Genomics">
        <title>Whole genome sequencing and function prediction of 133 gut anaerobes isolated from chicken caecum in pure cultures.</title>
        <authorList>
            <person name="Medvecky M."/>
            <person name="Cejkova D."/>
            <person name="Polansky O."/>
            <person name="Karasova D."/>
            <person name="Kubasova T."/>
            <person name="Cizek A."/>
            <person name="Rychlik I."/>
        </authorList>
    </citation>
    <scope>NUCLEOTIDE SEQUENCE</scope>
    <source>
        <strain evidence="12">An199</strain>
    </source>
</reference>
<dbReference type="EMBL" id="CP051672">
    <property type="protein sequence ID" value="QJE26843.1"/>
    <property type="molecule type" value="Genomic_DNA"/>
</dbReference>
<dbReference type="Proteomes" id="UP000463337">
    <property type="component" value="Unassembled WGS sequence"/>
</dbReference>
<evidence type="ECO:0000313" key="15">
    <source>
        <dbReference type="Proteomes" id="UP000095591"/>
    </source>
</evidence>
<dbReference type="GO" id="GO:0003723">
    <property type="term" value="F:RNA binding"/>
    <property type="evidence" value="ECO:0007669"/>
    <property type="project" value="UniProtKB-KW"/>
</dbReference>
<dbReference type="Proteomes" id="UP000432516">
    <property type="component" value="Unassembled WGS sequence"/>
</dbReference>
<reference evidence="8" key="7">
    <citation type="submission" date="2021-10" db="EMBL/GenBank/DDBJ databases">
        <title>Collection of gut derived symbiotic bacterial strains cultured from healthy donors.</title>
        <authorList>
            <person name="Lin H."/>
            <person name="Littmann E."/>
            <person name="Kohout C."/>
            <person name="Pamer E.G."/>
        </authorList>
    </citation>
    <scope>NUCLEOTIDE SEQUENCE</scope>
    <source>
        <strain evidence="8">DFI.2.94</strain>
    </source>
</reference>
<dbReference type="Gene3D" id="1.10.940.10">
    <property type="entry name" value="NusB-like"/>
    <property type="match status" value="1"/>
</dbReference>
<dbReference type="GO" id="GO:0031564">
    <property type="term" value="P:transcription antitermination"/>
    <property type="evidence" value="ECO:0007669"/>
    <property type="project" value="UniProtKB-KW"/>
</dbReference>
<evidence type="ECO:0000313" key="8">
    <source>
        <dbReference type="EMBL" id="MCB6517915.1"/>
    </source>
</evidence>
<dbReference type="EMBL" id="WKNE01000003">
    <property type="protein sequence ID" value="MRZ54047.1"/>
    <property type="molecule type" value="Genomic_DNA"/>
</dbReference>
<dbReference type="Proteomes" id="UP001198806">
    <property type="component" value="Unassembled WGS sequence"/>
</dbReference>
<dbReference type="InterPro" id="IPR011605">
    <property type="entry name" value="NusB_fam"/>
</dbReference>
<dbReference type="EMBL" id="WKLT01000021">
    <property type="protein sequence ID" value="MRY59858.1"/>
    <property type="molecule type" value="Genomic_DNA"/>
</dbReference>
<sequence length="308" mass="36566">MINRILIRIKVLQIVYSYYQNGNGDLKVAENELLFSLQKSYDLYYYFLLLIIEVTNLQRRILDTRKCKYMPTDEELNPNTRFVDNRFVAQLAENDTLKKYVDEQGLSWSNDEEFVKNVLDTILSSEIYAEYLKNEEDSYETDREFWRQIFKKVICGNEMIEEYLEDKSIYWNDDIEIVETFALKTIKKFEEKKGSKQALLPMFKDLEDKAFAIKLFRQSLLKGKEYRERIDKHMKNWETERIANMDLIIMQVALAEILSFPTIPINVTLNEYIDAAKYYSTPKSGTFINGILDSIVNELKKEKLLLKD</sequence>
<dbReference type="PANTHER" id="PTHR11078">
    <property type="entry name" value="N UTILIZATION SUBSTANCE PROTEIN B-RELATED"/>
    <property type="match status" value="1"/>
</dbReference>
<dbReference type="Proteomes" id="UP000095591">
    <property type="component" value="Unassembled WGS sequence"/>
</dbReference>
<dbReference type="PANTHER" id="PTHR11078:SF3">
    <property type="entry name" value="ANTITERMINATION NUSB DOMAIN-CONTAINING PROTEIN"/>
    <property type="match status" value="1"/>
</dbReference>
<evidence type="ECO:0000313" key="10">
    <source>
        <dbReference type="EMBL" id="MRY59858.1"/>
    </source>
</evidence>
<evidence type="ECO:0000313" key="12">
    <source>
        <dbReference type="EMBL" id="OUP20656.1"/>
    </source>
</evidence>
<dbReference type="Proteomes" id="UP000195950">
    <property type="component" value="Unassembled WGS sequence"/>
</dbReference>
<dbReference type="InterPro" id="IPR006027">
    <property type="entry name" value="NusB_RsmB_TIM44"/>
</dbReference>
<dbReference type="GO" id="GO:0006353">
    <property type="term" value="P:DNA-templated transcription termination"/>
    <property type="evidence" value="ECO:0007669"/>
    <property type="project" value="InterPro"/>
</dbReference>
<keyword evidence="2" id="KW-0889">Transcription antitermination</keyword>
<dbReference type="GO" id="GO:0005829">
    <property type="term" value="C:cytosol"/>
    <property type="evidence" value="ECO:0007669"/>
    <property type="project" value="TreeGrafter"/>
</dbReference>
<name>A0A173VNF4_PARDI</name>
<dbReference type="Proteomes" id="UP001211522">
    <property type="component" value="Unassembled WGS sequence"/>
</dbReference>
<evidence type="ECO:0000313" key="19">
    <source>
        <dbReference type="Proteomes" id="UP000463337"/>
    </source>
</evidence>
<dbReference type="AlphaFoldDB" id="A0A173VNF4"/>
<reference evidence="18 19" key="5">
    <citation type="journal article" date="2019" name="Nat. Med.">
        <title>A library of human gut bacterial isolates paired with longitudinal multiomics data enables mechanistic microbiome research.</title>
        <authorList>
            <person name="Poyet M."/>
            <person name="Groussin M."/>
            <person name="Gibbons S.M."/>
            <person name="Avila-Pacheco J."/>
            <person name="Jiang X."/>
            <person name="Kearney S.M."/>
            <person name="Perrotta A.R."/>
            <person name="Berdy B."/>
            <person name="Zhao S."/>
            <person name="Lieberman T.D."/>
            <person name="Swanson P.K."/>
            <person name="Smith M."/>
            <person name="Roesemann S."/>
            <person name="Alexander J.E."/>
            <person name="Rich S.A."/>
            <person name="Livny J."/>
            <person name="Vlamakis H."/>
            <person name="Clish C."/>
            <person name="Bullock K."/>
            <person name="Deik A."/>
            <person name="Scott J."/>
            <person name="Pierce K.A."/>
            <person name="Xavier R.J."/>
            <person name="Alm E.J."/>
        </authorList>
    </citation>
    <scope>NUCLEOTIDE SEQUENCE [LARGE SCALE GENOMIC DNA]</scope>
    <source>
        <strain evidence="11 18">BIOML-A2</strain>
        <strain evidence="10 19">BIOML-A41</strain>
    </source>
</reference>
<feature type="domain" description="NusB/RsmB/TIM44" evidence="6">
    <location>
        <begin position="205"/>
        <end position="296"/>
    </location>
</feature>
<evidence type="ECO:0000313" key="16">
    <source>
        <dbReference type="Proteomes" id="UP000195950"/>
    </source>
</evidence>
<reference evidence="14 17" key="4">
    <citation type="submission" date="2018-08" db="EMBL/GenBank/DDBJ databases">
        <title>A genome reference for cultivated species of the human gut microbiota.</title>
        <authorList>
            <person name="Zou Y."/>
            <person name="Xue W."/>
            <person name="Luo G."/>
        </authorList>
    </citation>
    <scope>NUCLEOTIDE SEQUENCE [LARGE SCALE GENOMIC DNA]</scope>
    <source>
        <strain evidence="14 17">AM30-4</strain>
    </source>
</reference>
<evidence type="ECO:0000256" key="5">
    <source>
        <dbReference type="ARBA" id="ARBA00023163"/>
    </source>
</evidence>
<evidence type="ECO:0000256" key="3">
    <source>
        <dbReference type="ARBA" id="ARBA00022884"/>
    </source>
</evidence>
<organism evidence="7 15">
    <name type="scientific">Parabacteroides distasonis</name>
    <dbReference type="NCBI Taxonomy" id="823"/>
    <lineage>
        <taxon>Bacteria</taxon>
        <taxon>Pseudomonadati</taxon>
        <taxon>Bacteroidota</taxon>
        <taxon>Bacteroidia</taxon>
        <taxon>Bacteroidales</taxon>
        <taxon>Tannerellaceae</taxon>
        <taxon>Parabacteroides</taxon>
    </lineage>
</organism>
<evidence type="ECO:0000256" key="2">
    <source>
        <dbReference type="ARBA" id="ARBA00022814"/>
    </source>
</evidence>
<dbReference type="Proteomes" id="UP000501982">
    <property type="component" value="Chromosome"/>
</dbReference>
<dbReference type="Pfam" id="PF01029">
    <property type="entry name" value="NusB"/>
    <property type="match status" value="1"/>
</dbReference>
<reference evidence="7 15" key="1">
    <citation type="submission" date="2015-09" db="EMBL/GenBank/DDBJ databases">
        <authorList>
            <consortium name="Pathogen Informatics"/>
        </authorList>
    </citation>
    <scope>NUCLEOTIDE SEQUENCE [LARGE SCALE GENOMIC DNA]</scope>
    <source>
        <strain evidence="7 15">2789STDY5608872</strain>
    </source>
</reference>
<proteinExistence type="inferred from homology"/>
<reference evidence="13 20" key="6">
    <citation type="submission" date="2020-04" db="EMBL/GenBank/DDBJ databases">
        <title>Complete Genomes and Methylome analysis of CBBP consortium that reverse antibiotic-induced susceptibility to vancomycin-resistant Enterococcus faecium infection.</title>
        <authorList>
            <person name="Fomenkov A."/>
            <person name="Zhang Z."/>
            <person name="Pamer E."/>
            <person name="Roberts R.J."/>
        </authorList>
    </citation>
    <scope>NUCLEOTIDE SEQUENCE [LARGE SCALE GENOMIC DNA]</scope>
    <source>
        <strain evidence="20">CBBP</strain>
        <strain evidence="13">CBBP-1</strain>
    </source>
</reference>
<accession>A0A173VNF4</accession>
<comment type="similarity">
    <text evidence="1">Belongs to the NusB family.</text>
</comment>
<keyword evidence="3" id="KW-0694">RNA-binding</keyword>
<dbReference type="SUPFAM" id="SSF48013">
    <property type="entry name" value="NusB-like"/>
    <property type="match status" value="1"/>
</dbReference>
<keyword evidence="4" id="KW-0805">Transcription regulation</keyword>
<reference evidence="16" key="2">
    <citation type="submission" date="2017-04" db="EMBL/GenBank/DDBJ databases">
        <title>Function of individual gut microbiota members based on whole genome sequencing of pure cultures obtained from chicken caecum.</title>
        <authorList>
            <person name="Medvecky M."/>
            <person name="Cejkova D."/>
            <person name="Polansky O."/>
            <person name="Karasova D."/>
            <person name="Kubasova T."/>
            <person name="Cizek A."/>
            <person name="Rychlik I."/>
        </authorList>
    </citation>
    <scope>NUCLEOTIDE SEQUENCE [LARGE SCALE GENOMIC DNA]</scope>
    <source>
        <strain evidence="16">An199</strain>
    </source>
</reference>
<evidence type="ECO:0000313" key="14">
    <source>
        <dbReference type="EMBL" id="RHD72701.1"/>
    </source>
</evidence>
<gene>
    <name evidence="7" type="primary">nusB</name>
    <name evidence="12" type="ORF">B5F32_06980</name>
    <name evidence="14" type="ORF">DW782_15495</name>
    <name evidence="7" type="ORF">ERS852429_03348</name>
    <name evidence="10" type="ORF">GKD59_18490</name>
    <name evidence="11" type="ORF">GKD68_04690</name>
    <name evidence="13" type="ORF">HHO38_00135</name>
    <name evidence="8" type="ORF">LI194_08920</name>
    <name evidence="9" type="ORF">PN612_21445</name>
</gene>
<evidence type="ECO:0000313" key="20">
    <source>
        <dbReference type="Proteomes" id="UP000501982"/>
    </source>
</evidence>
<dbReference type="EMBL" id="QSJN01000010">
    <property type="protein sequence ID" value="RHD72701.1"/>
    <property type="molecule type" value="Genomic_DNA"/>
</dbReference>
<evidence type="ECO:0000313" key="18">
    <source>
        <dbReference type="Proteomes" id="UP000432516"/>
    </source>
</evidence>
<dbReference type="InterPro" id="IPR035926">
    <property type="entry name" value="NusB-like_sf"/>
</dbReference>
<dbReference type="NCBIfam" id="TIGR01951">
    <property type="entry name" value="nusB"/>
    <property type="match status" value="1"/>
</dbReference>
<dbReference type="Proteomes" id="UP000284660">
    <property type="component" value="Unassembled WGS sequence"/>
</dbReference>
<evidence type="ECO:0000256" key="4">
    <source>
        <dbReference type="ARBA" id="ARBA00023015"/>
    </source>
</evidence>
<evidence type="ECO:0000313" key="17">
    <source>
        <dbReference type="Proteomes" id="UP000284660"/>
    </source>
</evidence>
<protein>
    <submittedName>
        <fullName evidence="7">N utilization substance protein B homolog</fullName>
    </submittedName>
    <submittedName>
        <fullName evidence="8">Transcription antitermination factor NusB</fullName>
    </submittedName>
</protein>
<dbReference type="EMBL" id="NFJX01000004">
    <property type="protein sequence ID" value="OUP20656.1"/>
    <property type="molecule type" value="Genomic_DNA"/>
</dbReference>
<dbReference type="EMBL" id="CYXP01000008">
    <property type="protein sequence ID" value="CUN29039.1"/>
    <property type="molecule type" value="Genomic_DNA"/>
</dbReference>
<evidence type="ECO:0000313" key="7">
    <source>
        <dbReference type="EMBL" id="CUN29039.1"/>
    </source>
</evidence>